<dbReference type="AlphaFoldDB" id="A0A6S6UK57"/>
<dbReference type="EMBL" id="CACVAQ010000460">
    <property type="protein sequence ID" value="CAA6829070.1"/>
    <property type="molecule type" value="Genomic_DNA"/>
</dbReference>
<feature type="signal peptide" evidence="1">
    <location>
        <begin position="1"/>
        <end position="26"/>
    </location>
</feature>
<proteinExistence type="predicted"/>
<feature type="chain" id="PRO_5028365664" evidence="1">
    <location>
        <begin position="27"/>
        <end position="373"/>
    </location>
</feature>
<name>A0A6S6UK57_9BACT</name>
<gene>
    <name evidence="2" type="ORF">HELGO_WM57754</name>
</gene>
<reference evidence="2" key="1">
    <citation type="submission" date="2020-01" db="EMBL/GenBank/DDBJ databases">
        <authorList>
            <person name="Meier V. D."/>
            <person name="Meier V D."/>
        </authorList>
    </citation>
    <scope>NUCLEOTIDE SEQUENCE</scope>
    <source>
        <strain evidence="2">HLG_WM_MAG_10</strain>
    </source>
</reference>
<accession>A0A6S6UK57</accession>
<organism evidence="2">
    <name type="scientific">uncultured Aureispira sp</name>
    <dbReference type="NCBI Taxonomy" id="1331704"/>
    <lineage>
        <taxon>Bacteria</taxon>
        <taxon>Pseudomonadati</taxon>
        <taxon>Bacteroidota</taxon>
        <taxon>Saprospiria</taxon>
        <taxon>Saprospirales</taxon>
        <taxon>Saprospiraceae</taxon>
        <taxon>Aureispira</taxon>
        <taxon>environmental samples</taxon>
    </lineage>
</organism>
<protein>
    <submittedName>
        <fullName evidence="2">Uncharacterized protein</fullName>
    </submittedName>
</protein>
<evidence type="ECO:0000256" key="1">
    <source>
        <dbReference type="SAM" id="SignalP"/>
    </source>
</evidence>
<sequence length="373" mass="42739">MISTYFLKPSLFVLLFIICNSNNLQSQDIKSYNKALIWRGVEHQWTYNHRINRIGSLVSMEQDSGYCTHYSATGLGDDSTFATTHYTYVESPNVFFKETEVKILVTGREGDLLTKTENIYLDLDKWMQGKTHYDVVVNGFEVKSMIKADQLQLLHFLVEDPNYVKETKQIQLTANFNLVTNCRTLECELFKDQTAYELTLHLLVLGFEEDAGEIRNSYTTRNYAWDTSVEVEDETKELTIQGQKDEYPVACLGIKGLGIVLNEEHWLLQLNNYVTPISYNAKSGQMRSHVNMKVVAWNNGMENFSVAPFKAEFAKRKSGYAMLDTNPSLIQFSNAKIKHGKSKTALYWKGRNKSSESPEAESIKNITNNLNFD</sequence>
<keyword evidence="1" id="KW-0732">Signal</keyword>
<evidence type="ECO:0000313" key="2">
    <source>
        <dbReference type="EMBL" id="CAA6829070.1"/>
    </source>
</evidence>